<dbReference type="EMBL" id="CAJNOM010000005">
    <property type="protein sequence ID" value="CAF0752184.1"/>
    <property type="molecule type" value="Genomic_DNA"/>
</dbReference>
<keyword evidence="3 7" id="KW-0812">Transmembrane</keyword>
<reference evidence="8" key="1">
    <citation type="submission" date="2021-02" db="EMBL/GenBank/DDBJ databases">
        <authorList>
            <person name="Nowell W R."/>
        </authorList>
    </citation>
    <scope>NUCLEOTIDE SEQUENCE</scope>
</reference>
<feature type="transmembrane region" description="Helical" evidence="7">
    <location>
        <begin position="91"/>
        <end position="114"/>
    </location>
</feature>
<evidence type="ECO:0000256" key="2">
    <source>
        <dbReference type="ARBA" id="ARBA00006840"/>
    </source>
</evidence>
<evidence type="ECO:0000313" key="9">
    <source>
        <dbReference type="Proteomes" id="UP000663832"/>
    </source>
</evidence>
<feature type="disulfide bond" evidence="6">
    <location>
        <begin position="156"/>
        <end position="174"/>
    </location>
</feature>
<keyword evidence="4 7" id="KW-1133">Transmembrane helix</keyword>
<dbReference type="InterPro" id="IPR008952">
    <property type="entry name" value="Tetraspanin_EC2_sf"/>
</dbReference>
<evidence type="ECO:0000256" key="6">
    <source>
        <dbReference type="PIRSR" id="PIRSR002419-1"/>
    </source>
</evidence>
<feature type="transmembrane region" description="Helical" evidence="7">
    <location>
        <begin position="12"/>
        <end position="37"/>
    </location>
</feature>
<dbReference type="PANTHER" id="PTHR19282:SF544">
    <property type="entry name" value="TETRASPANIN"/>
    <property type="match status" value="1"/>
</dbReference>
<comment type="caution">
    <text evidence="8">The sequence shown here is derived from an EMBL/GenBank/DDBJ whole genome shotgun (WGS) entry which is preliminary data.</text>
</comment>
<dbReference type="PRINTS" id="PR00259">
    <property type="entry name" value="TMFOUR"/>
</dbReference>
<protein>
    <recommendedName>
        <fullName evidence="7">Tetraspanin</fullName>
    </recommendedName>
</protein>
<dbReference type="PIRSF" id="PIRSF002419">
    <property type="entry name" value="Tetraspanin"/>
    <property type="match status" value="1"/>
</dbReference>
<name>A0A813PEA0_9BILA</name>
<proteinExistence type="inferred from homology"/>
<keyword evidence="6" id="KW-1015">Disulfide bond</keyword>
<feature type="transmembrane region" description="Helical" evidence="7">
    <location>
        <begin position="57"/>
        <end position="84"/>
    </location>
</feature>
<dbReference type="InterPro" id="IPR000301">
    <property type="entry name" value="Tetraspanin_animals"/>
</dbReference>
<evidence type="ECO:0000256" key="1">
    <source>
        <dbReference type="ARBA" id="ARBA00004141"/>
    </source>
</evidence>
<dbReference type="InterPro" id="IPR018499">
    <property type="entry name" value="Tetraspanin/Peripherin"/>
</dbReference>
<dbReference type="GO" id="GO:0005886">
    <property type="term" value="C:plasma membrane"/>
    <property type="evidence" value="ECO:0007669"/>
    <property type="project" value="TreeGrafter"/>
</dbReference>
<sequence>MGIGNCHPCAKYLLLVLNLIFWLSGAALIVLGVLFFTRPEVQPIVRLFNLTSIPLSSIEITAFFIILFGIIIFFVGLFGLCGAIRESRTCLILYIVLVTTILLAELALFTYIAISYEQWHTVIKQRLVSQTKKYNYEHPSQYERAVDYVQSKYHCCGIDSAYDYSDSLVPVSCCSITNSTSCTINQVSSSGVPGCFRLLTQGTIYWGKFFIIFELSLCLLSLIGIFLAICVCQHAMLYDGYIQAPYRI</sequence>
<accession>A0A813PEA0</accession>
<keyword evidence="9" id="KW-1185">Reference proteome</keyword>
<dbReference type="Gene3D" id="1.10.1450.10">
    <property type="entry name" value="Tetraspanin"/>
    <property type="match status" value="1"/>
</dbReference>
<evidence type="ECO:0000256" key="4">
    <source>
        <dbReference type="ARBA" id="ARBA00022989"/>
    </source>
</evidence>
<evidence type="ECO:0000256" key="3">
    <source>
        <dbReference type="ARBA" id="ARBA00022692"/>
    </source>
</evidence>
<dbReference type="Proteomes" id="UP000663832">
    <property type="component" value="Unassembled WGS sequence"/>
</dbReference>
<dbReference type="OrthoDB" id="10033535at2759"/>
<dbReference type="CDD" id="cd03127">
    <property type="entry name" value="tetraspanin_LEL"/>
    <property type="match status" value="1"/>
</dbReference>
<evidence type="ECO:0000256" key="7">
    <source>
        <dbReference type="RuleBase" id="RU361218"/>
    </source>
</evidence>
<dbReference type="Pfam" id="PF00335">
    <property type="entry name" value="Tetraspanin"/>
    <property type="match status" value="1"/>
</dbReference>
<comment type="subcellular location">
    <subcellularLocation>
        <location evidence="1 7">Membrane</location>
        <topology evidence="1 7">Multi-pass membrane protein</topology>
    </subcellularLocation>
</comment>
<gene>
    <name evidence="8" type="ORF">QVE165_LOCUS1554</name>
</gene>
<comment type="similarity">
    <text evidence="2 7">Belongs to the tetraspanin (TM4SF) family.</text>
</comment>
<evidence type="ECO:0000313" key="8">
    <source>
        <dbReference type="EMBL" id="CAF0752184.1"/>
    </source>
</evidence>
<dbReference type="SUPFAM" id="SSF48652">
    <property type="entry name" value="Tetraspanin"/>
    <property type="match status" value="1"/>
</dbReference>
<feature type="transmembrane region" description="Helical" evidence="7">
    <location>
        <begin position="209"/>
        <end position="232"/>
    </location>
</feature>
<keyword evidence="5 7" id="KW-0472">Membrane</keyword>
<dbReference type="PANTHER" id="PTHR19282">
    <property type="entry name" value="TETRASPANIN"/>
    <property type="match status" value="1"/>
</dbReference>
<evidence type="ECO:0000256" key="5">
    <source>
        <dbReference type="ARBA" id="ARBA00023136"/>
    </source>
</evidence>
<dbReference type="AlphaFoldDB" id="A0A813PEA0"/>
<organism evidence="8 9">
    <name type="scientific">Adineta steineri</name>
    <dbReference type="NCBI Taxonomy" id="433720"/>
    <lineage>
        <taxon>Eukaryota</taxon>
        <taxon>Metazoa</taxon>
        <taxon>Spiralia</taxon>
        <taxon>Gnathifera</taxon>
        <taxon>Rotifera</taxon>
        <taxon>Eurotatoria</taxon>
        <taxon>Bdelloidea</taxon>
        <taxon>Adinetida</taxon>
        <taxon>Adinetidae</taxon>
        <taxon>Adineta</taxon>
    </lineage>
</organism>